<dbReference type="AlphaFoldDB" id="A0AAN9TMH4"/>
<evidence type="ECO:0000256" key="4">
    <source>
        <dbReference type="ARBA" id="ARBA00022989"/>
    </source>
</evidence>
<dbReference type="GO" id="GO:0004930">
    <property type="term" value="F:G protein-coupled receptor activity"/>
    <property type="evidence" value="ECO:0007669"/>
    <property type="project" value="TreeGrafter"/>
</dbReference>
<keyword evidence="5 6" id="KW-0472">Membrane</keyword>
<dbReference type="PANTHER" id="PTHR15876:SF8">
    <property type="entry name" value="TRANSMEMBRANE PROTEIN ADIPOCYTE-ASSOCIATED 1"/>
    <property type="match status" value="1"/>
</dbReference>
<evidence type="ECO:0000256" key="3">
    <source>
        <dbReference type="ARBA" id="ARBA00022692"/>
    </source>
</evidence>
<comment type="caution">
    <text evidence="7">The sequence shown here is derived from an EMBL/GenBank/DDBJ whole genome shotgun (WGS) entry which is preliminary data.</text>
</comment>
<accession>A0AAN9TMH4</accession>
<feature type="transmembrane region" description="Helical" evidence="6">
    <location>
        <begin position="89"/>
        <end position="116"/>
    </location>
</feature>
<keyword evidence="4 6" id="KW-1133">Transmembrane helix</keyword>
<name>A0AAN9TMH4_9HEMI</name>
<evidence type="ECO:0000313" key="8">
    <source>
        <dbReference type="Proteomes" id="UP001367676"/>
    </source>
</evidence>
<reference evidence="7 8" key="1">
    <citation type="submission" date="2024-03" db="EMBL/GenBank/DDBJ databases">
        <title>Adaptation during the transition from Ophiocordyceps entomopathogen to insect associate is accompanied by gene loss and intensified selection.</title>
        <authorList>
            <person name="Ward C.M."/>
            <person name="Onetto C.A."/>
            <person name="Borneman A.R."/>
        </authorList>
    </citation>
    <scope>NUCLEOTIDE SEQUENCE [LARGE SCALE GENOMIC DNA]</scope>
    <source>
        <strain evidence="7">AWRI1</strain>
        <tissue evidence="7">Single Adult Female</tissue>
    </source>
</reference>
<feature type="transmembrane region" description="Helical" evidence="6">
    <location>
        <begin position="57"/>
        <end position="77"/>
    </location>
</feature>
<evidence type="ECO:0000256" key="1">
    <source>
        <dbReference type="ARBA" id="ARBA00004141"/>
    </source>
</evidence>
<organism evidence="7 8">
    <name type="scientific">Parthenolecanium corni</name>
    <dbReference type="NCBI Taxonomy" id="536013"/>
    <lineage>
        <taxon>Eukaryota</taxon>
        <taxon>Metazoa</taxon>
        <taxon>Ecdysozoa</taxon>
        <taxon>Arthropoda</taxon>
        <taxon>Hexapoda</taxon>
        <taxon>Insecta</taxon>
        <taxon>Pterygota</taxon>
        <taxon>Neoptera</taxon>
        <taxon>Paraneoptera</taxon>
        <taxon>Hemiptera</taxon>
        <taxon>Sternorrhyncha</taxon>
        <taxon>Coccoidea</taxon>
        <taxon>Coccidae</taxon>
        <taxon>Parthenolecanium</taxon>
    </lineage>
</organism>
<dbReference type="EMBL" id="JBBCAQ010000010">
    <property type="protein sequence ID" value="KAK7601860.1"/>
    <property type="molecule type" value="Genomic_DNA"/>
</dbReference>
<evidence type="ECO:0008006" key="9">
    <source>
        <dbReference type="Google" id="ProtNLM"/>
    </source>
</evidence>
<feature type="transmembrane region" description="Helical" evidence="6">
    <location>
        <begin position="167"/>
        <end position="185"/>
    </location>
</feature>
<protein>
    <recommendedName>
        <fullName evidence="9">Transmembrane protein adipocyte-associated 1</fullName>
    </recommendedName>
</protein>
<evidence type="ECO:0000256" key="5">
    <source>
        <dbReference type="ARBA" id="ARBA00023136"/>
    </source>
</evidence>
<comment type="subcellular location">
    <subcellularLocation>
        <location evidence="1">Membrane</location>
        <topology evidence="1">Multi-pass membrane protein</topology>
    </subcellularLocation>
</comment>
<evidence type="ECO:0000256" key="2">
    <source>
        <dbReference type="ARBA" id="ARBA00010125"/>
    </source>
</evidence>
<feature type="transmembrane region" description="Helical" evidence="6">
    <location>
        <begin position="291"/>
        <end position="310"/>
    </location>
</feature>
<keyword evidence="3 6" id="KW-0812">Transmembrane</keyword>
<comment type="similarity">
    <text evidence="2">Belongs to the UPF0359 family.</text>
</comment>
<dbReference type="Proteomes" id="UP001367676">
    <property type="component" value="Unassembled WGS sequence"/>
</dbReference>
<sequence>MSDLSLLLAKVNAPVVVTTTITSTSPDDYLGVADIVDNDYVCRTALYMEIPNTKIRLWDTIILIPNLMFLLFLIIGFDKARLKLRATNSPIFLTFYCLVFINVVLSITRCIISVLVNSSSSSLLVRSYADIGLWIVVQLFSMITELSVIIFGLAFGHLDSRSSISHVLLVTSLFSLAFSICQAALEILLHDQAFRVSAGHFGSTDGYDLLLFGHGGAVFWFASSIIFSMLYSVIIVLPWTSLREKLALPAKRSFYIYASVLMLLNVCCVIGSGLLLLQIDEGLCIVDLTTGLYSSFFAPLVYYIFLSNFFDVSQPNLQFSYKGQTDDTPDDDNLSLPHHHSFASLKTDSDYIYRTSDMYENTHFNTAGPINPLYVASLQSPDSITGYSLDSQIFDLPSTSKP</sequence>
<dbReference type="GO" id="GO:0005886">
    <property type="term" value="C:plasma membrane"/>
    <property type="evidence" value="ECO:0007669"/>
    <property type="project" value="TreeGrafter"/>
</dbReference>
<feature type="transmembrane region" description="Helical" evidence="6">
    <location>
        <begin position="131"/>
        <end position="155"/>
    </location>
</feature>
<evidence type="ECO:0000313" key="7">
    <source>
        <dbReference type="EMBL" id="KAK7601860.1"/>
    </source>
</evidence>
<dbReference type="Pfam" id="PF10160">
    <property type="entry name" value="Tmemb_40"/>
    <property type="match status" value="1"/>
</dbReference>
<keyword evidence="8" id="KW-1185">Reference proteome</keyword>
<feature type="transmembrane region" description="Helical" evidence="6">
    <location>
        <begin position="217"/>
        <end position="242"/>
    </location>
</feature>
<dbReference type="InterPro" id="IPR018781">
    <property type="entry name" value="TPRA1/CAND2/CAND8"/>
</dbReference>
<gene>
    <name evidence="7" type="ORF">V9T40_009301</name>
</gene>
<evidence type="ECO:0000256" key="6">
    <source>
        <dbReference type="SAM" id="Phobius"/>
    </source>
</evidence>
<feature type="transmembrane region" description="Helical" evidence="6">
    <location>
        <begin position="254"/>
        <end position="279"/>
    </location>
</feature>
<proteinExistence type="inferred from homology"/>
<dbReference type="PANTHER" id="PTHR15876">
    <property type="entry name" value="TRANSMEMBRANE PROTEIN ADIPOCYTE-ASSOCIATED 1"/>
    <property type="match status" value="1"/>
</dbReference>